<comment type="similarity">
    <text evidence="2">Belongs to the CorA metal ion transporter (MIT) (TC 1.A.35) family.</text>
</comment>
<evidence type="ECO:0000256" key="3">
    <source>
        <dbReference type="ARBA" id="ARBA00022692"/>
    </source>
</evidence>
<dbReference type="InterPro" id="IPR045861">
    <property type="entry name" value="CorA_cytoplasmic_dom"/>
</dbReference>
<dbReference type="GO" id="GO:0016020">
    <property type="term" value="C:membrane"/>
    <property type="evidence" value="ECO:0007669"/>
    <property type="project" value="UniProtKB-SubCell"/>
</dbReference>
<sequence>MIQGFRTNGVGELITDNQEISGGWINVNDPTDEEITKLVKTFNFPRDYITSVLDENENSRQEMLKEEDEDAASLIVMQYPHLMIGELGYIEYVTLPISIILTKNTLITASKHTPLFITKMIQNQEGYKIDTTHQEQFVLRLLWHISASYIHFLNDIDDETKKLELQLTKSTKNEQLFALMALQKSLTYFLTAISSNRPILDIMKETDRFSKNAVARSFLHDVIVENEQAETMIHQYREILDQVSNVFSAVVSNNLNNIMKILTSITIVLTIPTIIGGIYGMNVDLPLSQAPNAFWIVLLLMLIISIITAWILKKKNYF</sequence>
<evidence type="ECO:0000256" key="2">
    <source>
        <dbReference type="ARBA" id="ARBA00009765"/>
    </source>
</evidence>
<reference evidence="7 8" key="1">
    <citation type="journal article" date="2015" name="Genome Announc.">
        <title>Expanding the biotechnology potential of lactobacilli through comparative genomics of 213 strains and associated genera.</title>
        <authorList>
            <person name="Sun Z."/>
            <person name="Harris H.M."/>
            <person name="McCann A."/>
            <person name="Guo C."/>
            <person name="Argimon S."/>
            <person name="Zhang W."/>
            <person name="Yang X."/>
            <person name="Jeffery I.B."/>
            <person name="Cooney J.C."/>
            <person name="Kagawa T.F."/>
            <person name="Liu W."/>
            <person name="Song Y."/>
            <person name="Salvetti E."/>
            <person name="Wrobel A."/>
            <person name="Rasinkangas P."/>
            <person name="Parkhill J."/>
            <person name="Rea M.C."/>
            <person name="O'Sullivan O."/>
            <person name="Ritari J."/>
            <person name="Douillard F.P."/>
            <person name="Paul Ross R."/>
            <person name="Yang R."/>
            <person name="Briner A.E."/>
            <person name="Felis G.E."/>
            <person name="de Vos W.M."/>
            <person name="Barrangou R."/>
            <person name="Klaenhammer T.R."/>
            <person name="Caufield P.W."/>
            <person name="Cui Y."/>
            <person name="Zhang H."/>
            <person name="O'Toole P.W."/>
        </authorList>
    </citation>
    <scope>NUCLEOTIDE SEQUENCE [LARGE SCALE GENOMIC DNA]</scope>
    <source>
        <strain evidence="7 8">DSM 20623</strain>
    </source>
</reference>
<evidence type="ECO:0000313" key="8">
    <source>
        <dbReference type="Proteomes" id="UP000051658"/>
    </source>
</evidence>
<protein>
    <submittedName>
        <fullName evidence="7">Mg2+ and Co2+ transport protein</fullName>
    </submittedName>
</protein>
<dbReference type="AlphaFoldDB" id="A0A0R2HQI6"/>
<dbReference type="eggNOG" id="COG0598">
    <property type="taxonomic scope" value="Bacteria"/>
</dbReference>
<evidence type="ECO:0000256" key="6">
    <source>
        <dbReference type="SAM" id="Phobius"/>
    </source>
</evidence>
<comment type="caution">
    <text evidence="7">The sequence shown here is derived from an EMBL/GenBank/DDBJ whole genome shotgun (WGS) entry which is preliminary data.</text>
</comment>
<dbReference type="PANTHER" id="PTHR47891:SF2">
    <property type="entry name" value="MAGNESIUM AND COBALT TRANSPORTER"/>
    <property type="match status" value="1"/>
</dbReference>
<proteinExistence type="inferred from homology"/>
<dbReference type="PATRIC" id="fig|1449336.4.peg.2342"/>
<organism evidence="7 8">
    <name type="scientific">Carnobacterium divergens DSM 20623</name>
    <dbReference type="NCBI Taxonomy" id="1449336"/>
    <lineage>
        <taxon>Bacteria</taxon>
        <taxon>Bacillati</taxon>
        <taxon>Bacillota</taxon>
        <taxon>Bacilli</taxon>
        <taxon>Lactobacillales</taxon>
        <taxon>Carnobacteriaceae</taxon>
        <taxon>Carnobacterium</taxon>
    </lineage>
</organism>
<comment type="subcellular location">
    <subcellularLocation>
        <location evidence="1">Membrane</location>
        <topology evidence="1">Multi-pass membrane protein</topology>
    </subcellularLocation>
</comment>
<dbReference type="PANTHER" id="PTHR47891">
    <property type="entry name" value="TRANSPORTER-RELATED"/>
    <property type="match status" value="1"/>
</dbReference>
<gene>
    <name evidence="7" type="ORF">IV74_GL002304</name>
</gene>
<evidence type="ECO:0000313" key="7">
    <source>
        <dbReference type="EMBL" id="KRN54718.1"/>
    </source>
</evidence>
<dbReference type="SUPFAM" id="SSF144083">
    <property type="entry name" value="Magnesium transport protein CorA, transmembrane region"/>
    <property type="match status" value="1"/>
</dbReference>
<dbReference type="CDD" id="cd12827">
    <property type="entry name" value="EcCorA_ZntB-like_u2"/>
    <property type="match status" value="1"/>
</dbReference>
<accession>A0A0R2HQI6</accession>
<dbReference type="InterPro" id="IPR045863">
    <property type="entry name" value="CorA_TM1_TM2"/>
</dbReference>
<dbReference type="Gene3D" id="1.20.58.340">
    <property type="entry name" value="Magnesium transport protein CorA, transmembrane region"/>
    <property type="match status" value="2"/>
</dbReference>
<keyword evidence="8" id="KW-1185">Reference proteome</keyword>
<dbReference type="Proteomes" id="UP000051658">
    <property type="component" value="Unassembled WGS sequence"/>
</dbReference>
<evidence type="ECO:0000256" key="4">
    <source>
        <dbReference type="ARBA" id="ARBA00022989"/>
    </source>
</evidence>
<dbReference type="EMBL" id="JQBS01000035">
    <property type="protein sequence ID" value="KRN54718.1"/>
    <property type="molecule type" value="Genomic_DNA"/>
</dbReference>
<dbReference type="GeneID" id="89589294"/>
<evidence type="ECO:0000256" key="1">
    <source>
        <dbReference type="ARBA" id="ARBA00004141"/>
    </source>
</evidence>
<dbReference type="Pfam" id="PF01544">
    <property type="entry name" value="CorA"/>
    <property type="match status" value="1"/>
</dbReference>
<evidence type="ECO:0000256" key="5">
    <source>
        <dbReference type="ARBA" id="ARBA00023136"/>
    </source>
</evidence>
<dbReference type="Gene3D" id="3.30.460.20">
    <property type="entry name" value="CorA soluble domain-like"/>
    <property type="match status" value="1"/>
</dbReference>
<dbReference type="RefSeq" id="WP_034568881.1">
    <property type="nucleotide sequence ID" value="NZ_JQBS01000035.1"/>
</dbReference>
<feature type="transmembrane region" description="Helical" evidence="6">
    <location>
        <begin position="261"/>
        <end position="281"/>
    </location>
</feature>
<keyword evidence="4 6" id="KW-1133">Transmembrane helix</keyword>
<feature type="transmembrane region" description="Helical" evidence="6">
    <location>
        <begin position="293"/>
        <end position="312"/>
    </location>
</feature>
<dbReference type="GO" id="GO:0046873">
    <property type="term" value="F:metal ion transmembrane transporter activity"/>
    <property type="evidence" value="ECO:0007669"/>
    <property type="project" value="InterPro"/>
</dbReference>
<keyword evidence="5 6" id="KW-0472">Membrane</keyword>
<dbReference type="InterPro" id="IPR002523">
    <property type="entry name" value="MgTranspt_CorA/ZnTranspt_ZntB"/>
</dbReference>
<name>A0A0R2HQI6_CARDV</name>
<dbReference type="SUPFAM" id="SSF143865">
    <property type="entry name" value="CorA soluble domain-like"/>
    <property type="match status" value="1"/>
</dbReference>
<keyword evidence="3 6" id="KW-0812">Transmembrane</keyword>
<dbReference type="InterPro" id="IPR047199">
    <property type="entry name" value="CorA-like"/>
</dbReference>